<dbReference type="PROSITE" id="PS51457">
    <property type="entry name" value="BEN"/>
    <property type="match status" value="4"/>
</dbReference>
<dbReference type="InterPro" id="IPR018379">
    <property type="entry name" value="BEN_domain"/>
</dbReference>
<evidence type="ECO:0000256" key="1">
    <source>
        <dbReference type="SAM" id="MobiDB-lite"/>
    </source>
</evidence>
<feature type="region of interest" description="Disordered" evidence="1">
    <location>
        <begin position="230"/>
        <end position="255"/>
    </location>
</feature>
<dbReference type="Proteomes" id="UP000615274">
    <property type="component" value="Segment"/>
</dbReference>
<dbReference type="PANTHER" id="PTHR28665:SF1">
    <property type="entry name" value="BEN DOMAIN-CONTAINING PROTEIN 3"/>
    <property type="match status" value="1"/>
</dbReference>
<gene>
    <name evidence="3" type="primary">MC036R</name>
</gene>
<proteinExistence type="predicted"/>
<feature type="region of interest" description="Disordered" evidence="1">
    <location>
        <begin position="805"/>
        <end position="831"/>
    </location>
</feature>
<dbReference type="Proteomes" id="UP000651799">
    <property type="component" value="Segment"/>
</dbReference>
<dbReference type="GO" id="GO:0000183">
    <property type="term" value="P:rDNA heterochromatin formation"/>
    <property type="evidence" value="ECO:0007669"/>
    <property type="project" value="InterPro"/>
</dbReference>
<evidence type="ECO:0000313" key="3">
    <source>
        <dbReference type="EMBL" id="QHW16422.1"/>
    </source>
</evidence>
<evidence type="ECO:0000313" key="5">
    <source>
        <dbReference type="Proteomes" id="UP000615274"/>
    </source>
</evidence>
<evidence type="ECO:0000313" key="4">
    <source>
        <dbReference type="EMBL" id="QHW16596.1"/>
    </source>
</evidence>
<name>A0A857ZZ93_9POXV</name>
<accession>A0A857ZZ93</accession>
<dbReference type="EMBL" id="MN931741">
    <property type="protein sequence ID" value="QHW16596.1"/>
    <property type="molecule type" value="Genomic_DNA"/>
</dbReference>
<feature type="compositionally biased region" description="Acidic residues" evidence="1">
    <location>
        <begin position="805"/>
        <end position="827"/>
    </location>
</feature>
<protein>
    <submittedName>
        <fullName evidence="3">MC036R</fullName>
    </submittedName>
</protein>
<feature type="domain" description="BEN" evidence="2">
    <location>
        <begin position="109"/>
        <end position="203"/>
    </location>
</feature>
<evidence type="ECO:0000259" key="2">
    <source>
        <dbReference type="PROSITE" id="PS51457"/>
    </source>
</evidence>
<feature type="domain" description="BEN" evidence="2">
    <location>
        <begin position="707"/>
        <end position="814"/>
    </location>
</feature>
<dbReference type="SMART" id="SM01025">
    <property type="entry name" value="BEN"/>
    <property type="match status" value="3"/>
</dbReference>
<dbReference type="PANTHER" id="PTHR28665">
    <property type="entry name" value="BEN DOMAIN-CONTAINING PROTEIN 3"/>
    <property type="match status" value="1"/>
</dbReference>
<dbReference type="InterPro" id="IPR033583">
    <property type="entry name" value="BEND3"/>
</dbReference>
<dbReference type="GO" id="GO:0003677">
    <property type="term" value="F:DNA binding"/>
    <property type="evidence" value="ECO:0007669"/>
    <property type="project" value="InterPro"/>
</dbReference>
<sequence length="1142" mass="126223">MTARAFASAVLATAATSRAAPATTVATLRAALVVRPSFGKRKRARSERCIACGRAVHALRERTPFGGKCFLFFPSLTACASKLNKYSQDTHCVWGIMSQSRASGTSSMAMPMLALEMIPSPAELCHLAHCSMSCADMARRVLLRLYPEVVCGADSEAELPAIYFDAVRACVSEYYPLVCDEYVWQHEGLLPLREFVLRCRLVREVSTRSRSPEARALDLRADARVRGFPKLEPRTPVPALQPEPSQTGPLSLSAELSATSSHVSEGLASRLERATPFVPCPLFPLEESVPETSRGLLEGSSQEVFARARLEEEHALRALADRARAGAKHVKVREPLRVFETTHESAHAPCQQYVAFPRACQESVPRTFVPTDARHVPLVPPACNASRRASEHTPLEQPAHETCPGTAFADHSGKLEAVRARAQGSAALANAARLECAEKTSALRAESEILAARLEYAGETFALRAGEEDAVLAGTARLELSEETVLVPEEAVGPLSRGNETVSFRTEEADGTLPCENTPFFPEEVAEEISQDEAVPFRIERAVSLARAEGTFRIEEAFAPPRDKEGSVSLSRLEKVVRERMEHAAVRARPNNVPLANGTSDSCACPDEVPRANEGAAQPECPEEGATGDHHAVLESTELRAEDAARSLSEPVPREDASCPLGEPVLRTVSPPAARSVIVPVPVRPAAGDLVPLRRGAPYTPSAFVQVTPAWAGPVTLDIYECASSVSSPGELAVLLLHKVFQELFDARQLRRCYSCYGDGRTHCLDPARLQLIRHCVALCFPSMSDDGEWVRECVSRVNSELTGEELMDVDSGSAEEDDEETEETEEESRRVTRACSPRAQALHACSPRAQPLRKSVRSTRGLRRSQIRARELAPINFDTLCIPPPEFYVPSCVPLPTRAHLRKMYGASRSIYNFAVRMLVYMFPELFTAENLHTHFNCYGSMGKRRLDPLRLRLLRHYVQLLHPAARNERVWITKFLACLDERCRRRCARTQARTPRATRSSFAPIRAVSVPTPDFYVPAQYLISAKRVKELARRSSCPGHFAAQLTVMLFPELFSSCTERQKFSCAGSDEHLRLDPVRVRLIRHYVRAVCLPGAFERTWEAECVPSIDARCQQPGMRRHELLKRSICAEEDEDSSDIIYE</sequence>
<feature type="region of interest" description="Disordered" evidence="1">
    <location>
        <begin position="607"/>
        <end position="628"/>
    </location>
</feature>
<feature type="domain" description="BEN" evidence="2">
    <location>
        <begin position="885"/>
        <end position="992"/>
    </location>
</feature>
<organism evidence="3 5">
    <name type="scientific">Molluscum contagiosum virus</name>
    <dbReference type="NCBI Taxonomy" id="10279"/>
    <lineage>
        <taxon>Viruses</taxon>
        <taxon>Varidnaviria</taxon>
        <taxon>Bamfordvirae</taxon>
        <taxon>Nucleocytoviricota</taxon>
        <taxon>Pokkesviricetes</taxon>
        <taxon>Chitovirales</taxon>
        <taxon>Poxviridae</taxon>
        <taxon>Chordopoxvirinae</taxon>
        <taxon>Molluscipoxvirus</taxon>
        <taxon>Molluscipoxvirus molluscum</taxon>
    </lineage>
</organism>
<dbReference type="Pfam" id="PF10523">
    <property type="entry name" value="BEN"/>
    <property type="match status" value="3"/>
</dbReference>
<dbReference type="EMBL" id="MN931740">
    <property type="protein sequence ID" value="QHW16422.1"/>
    <property type="molecule type" value="Genomic_DNA"/>
</dbReference>
<reference evidence="3" key="1">
    <citation type="submission" date="2020-01" db="EMBL/GenBank/DDBJ databases">
        <title>Global genomic diversity of Molluscum contagiosum virus.</title>
        <authorList>
            <person name="Zorec T.M."/>
            <person name="Skubic L."/>
            <person name="Hosnjak L."/>
            <person name="Trcko K."/>
            <person name="Poljak M."/>
        </authorList>
    </citation>
    <scope>NUCLEOTIDE SEQUENCE</scope>
    <source>
        <strain evidence="3">MCV2_P01S01A</strain>
        <strain evidence="4">MCV2_P01S02A</strain>
    </source>
</reference>
<feature type="domain" description="BEN" evidence="2">
    <location>
        <begin position="1014"/>
        <end position="1120"/>
    </location>
</feature>